<dbReference type="InterPro" id="IPR029035">
    <property type="entry name" value="DHS-like_NAD/FAD-binding_dom"/>
</dbReference>
<comment type="caution">
    <text evidence="1">The sequence shown here is derived from an EMBL/GenBank/DDBJ whole genome shotgun (WGS) entry which is preliminary data.</text>
</comment>
<dbReference type="AlphaFoldDB" id="U6FB97"/>
<name>U6FB97_LACHE</name>
<proteinExistence type="predicted"/>
<dbReference type="SUPFAM" id="SSF52467">
    <property type="entry name" value="DHS-like NAD/FAD-binding domain"/>
    <property type="match status" value="1"/>
</dbReference>
<reference evidence="1" key="1">
    <citation type="submission" date="2013-09" db="EMBL/GenBank/DDBJ databases">
        <title>Draft Genome Sequence of five Lactobacillus helveticus strains CIRM-BIA 101T, 103, 104, 951 and 953 isolated from milk product.</title>
        <authorList>
            <person name="Valence F."/>
            <person name="Chuat V."/>
            <person name="Ma L."/>
            <person name="Creno S."/>
            <person name="Falentin H."/>
            <person name="Lortal S."/>
            <person name="Bizet C."/>
            <person name="Clermont D."/>
            <person name="Loux V."/>
            <person name="Bouchier C."/>
            <person name="Cousin S."/>
        </authorList>
    </citation>
    <scope>NUCLEOTIDE SEQUENCE [LARGE SCALE GENOMIC DNA]</scope>
    <source>
        <strain evidence="1">CIRM-BIA 104</strain>
    </source>
</reference>
<sequence>MDDLHKQNDRDYNNFVKDIVQARKKGSLFCFTGAGTSISQGFPNWNEYVEGLIEYWSYRLEDIVNDPRTKLFKVKASDRKFLQWLKKASYSKERKIDLVHEVISEYSQCTDLQDTLAVKGKYIHKYEQSVFIDTEPMLKENKILNELVNLRPIFITTNYDDQIEQACKRILQFTPTVYSSISNYHGEALNTDDVLHLHGMPKSKEKDFISSSQSYLRMYNDPNEYKEQINKLFSTIESPLLILKLSNSLCKDE</sequence>
<dbReference type="Proteomes" id="UP000017247">
    <property type="component" value="Unassembled WGS sequence"/>
</dbReference>
<protein>
    <submittedName>
        <fullName evidence="1">Uncharacterized protein</fullName>
    </submittedName>
</protein>
<dbReference type="HOGENOM" id="CLU_1097490_0_0_9"/>
<gene>
    <name evidence="1" type="ORF">LHCIRMBIA104_02427</name>
</gene>
<dbReference type="RefSeq" id="WP_023192084.1">
    <property type="nucleotide sequence ID" value="NZ_HG531116.1"/>
</dbReference>
<dbReference type="EMBL" id="CBUL010000183">
    <property type="protein sequence ID" value="CDI61237.1"/>
    <property type="molecule type" value="Genomic_DNA"/>
</dbReference>
<accession>U6FB97</accession>
<dbReference type="Pfam" id="PF13289">
    <property type="entry name" value="SIR2_2"/>
    <property type="match status" value="1"/>
</dbReference>
<evidence type="ECO:0000313" key="1">
    <source>
        <dbReference type="EMBL" id="CDI61237.1"/>
    </source>
</evidence>
<organism evidence="1">
    <name type="scientific">Lactobacillus helveticus CIRM-BIA 104</name>
    <dbReference type="NCBI Taxonomy" id="1226333"/>
    <lineage>
        <taxon>Bacteria</taxon>
        <taxon>Bacillati</taxon>
        <taxon>Bacillota</taxon>
        <taxon>Bacilli</taxon>
        <taxon>Lactobacillales</taxon>
        <taxon>Lactobacillaceae</taxon>
        <taxon>Lactobacillus</taxon>
    </lineage>
</organism>